<evidence type="ECO:0000313" key="1">
    <source>
        <dbReference type="EMBL" id="RVT79934.1"/>
    </source>
</evidence>
<dbReference type="Proteomes" id="UP000285211">
    <property type="component" value="Unassembled WGS sequence"/>
</dbReference>
<dbReference type="RefSeq" id="WP_128193249.1">
    <property type="nucleotide sequence ID" value="NZ_SACJ01000001.1"/>
</dbReference>
<name>A0A3S2U6N2_9FLAO</name>
<dbReference type="OrthoDB" id="1369626at2"/>
<reference evidence="1 2" key="1">
    <citation type="submission" date="2019-01" db="EMBL/GenBank/DDBJ databases">
        <authorList>
            <person name="Chen W.-M."/>
        </authorList>
    </citation>
    <scope>NUCLEOTIDE SEQUENCE [LARGE SCALE GENOMIC DNA]</scope>
    <source>
        <strain evidence="1 2">BBQ-12</strain>
    </source>
</reference>
<sequence>MKQALLLLIIFIALSCKKQQENSNGKEVIVQLDSPPPPKVIDKNTLIGFACYYAGSKSNSVKKISDILKNKKFTNLKAKLYDVNPAEKYLATIACEKLEKKNLIKLTIKESDQIKVNKSSKEKVTICSGCTNEEELTLNDMFYSEDNFLSKSTEKWLNEMIK</sequence>
<evidence type="ECO:0000313" key="2">
    <source>
        <dbReference type="Proteomes" id="UP000285211"/>
    </source>
</evidence>
<organism evidence="1 2">
    <name type="scientific">Flavobacterium sufflavum</name>
    <dbReference type="NCBI Taxonomy" id="1921138"/>
    <lineage>
        <taxon>Bacteria</taxon>
        <taxon>Pseudomonadati</taxon>
        <taxon>Bacteroidota</taxon>
        <taxon>Flavobacteriia</taxon>
        <taxon>Flavobacteriales</taxon>
        <taxon>Flavobacteriaceae</taxon>
        <taxon>Flavobacterium</taxon>
    </lineage>
</organism>
<dbReference type="EMBL" id="SACJ01000001">
    <property type="protein sequence ID" value="RVT79934.1"/>
    <property type="molecule type" value="Genomic_DNA"/>
</dbReference>
<comment type="caution">
    <text evidence="1">The sequence shown here is derived from an EMBL/GenBank/DDBJ whole genome shotgun (WGS) entry which is preliminary data.</text>
</comment>
<protein>
    <submittedName>
        <fullName evidence="1">Uncharacterized protein</fullName>
    </submittedName>
</protein>
<keyword evidence="2" id="KW-1185">Reference proteome</keyword>
<dbReference type="PROSITE" id="PS51257">
    <property type="entry name" value="PROKAR_LIPOPROTEIN"/>
    <property type="match status" value="1"/>
</dbReference>
<accession>A0A3S2U6N2</accession>
<gene>
    <name evidence="1" type="ORF">EOD40_02145</name>
</gene>
<proteinExistence type="predicted"/>
<dbReference type="AlphaFoldDB" id="A0A3S2U6N2"/>